<evidence type="ECO:0000256" key="7">
    <source>
        <dbReference type="ARBA" id="ARBA00022777"/>
    </source>
</evidence>
<dbReference type="AlphaFoldDB" id="A0A7G3AHU9"/>
<evidence type="ECO:0000259" key="14">
    <source>
        <dbReference type="PROSITE" id="PS51285"/>
    </source>
</evidence>
<dbReference type="PRINTS" id="PR00717">
    <property type="entry name" value="GPCRKINASE"/>
</dbReference>
<dbReference type="InterPro" id="IPR044926">
    <property type="entry name" value="RGS_subdomain_2"/>
</dbReference>
<evidence type="ECO:0000256" key="5">
    <source>
        <dbReference type="ARBA" id="ARBA00022679"/>
    </source>
</evidence>
<keyword evidence="7 11" id="KW-0418">Kinase</keyword>
<dbReference type="PANTHER" id="PTHR24355">
    <property type="entry name" value="G PROTEIN-COUPLED RECEPTOR KINASE/RIBOSOMAL PROTEIN S6 KINASE"/>
    <property type="match status" value="1"/>
</dbReference>
<feature type="active site" description="Proton acceptor" evidence="9">
    <location>
        <position position="375"/>
    </location>
</feature>
<evidence type="ECO:0000256" key="3">
    <source>
        <dbReference type="ARBA" id="ARBA00022527"/>
    </source>
</evidence>
<comment type="catalytic activity">
    <reaction evidence="1">
        <text>[G-protein-coupled receptor] + ATP = [G-protein-coupled receptor]-phosphate + ADP + H(+)</text>
        <dbReference type="Rhea" id="RHEA:12008"/>
        <dbReference type="Rhea" id="RHEA-COMP:11260"/>
        <dbReference type="Rhea" id="RHEA-COMP:11261"/>
        <dbReference type="ChEBI" id="CHEBI:15378"/>
        <dbReference type="ChEBI" id="CHEBI:30616"/>
        <dbReference type="ChEBI" id="CHEBI:43176"/>
        <dbReference type="ChEBI" id="CHEBI:68546"/>
        <dbReference type="ChEBI" id="CHEBI:456216"/>
        <dbReference type="EC" id="2.7.11.16"/>
    </reaction>
</comment>
<dbReference type="GO" id="GO:0009966">
    <property type="term" value="P:regulation of signal transduction"/>
    <property type="evidence" value="ECO:0007669"/>
    <property type="project" value="TreeGrafter"/>
</dbReference>
<evidence type="ECO:0000259" key="13">
    <source>
        <dbReference type="PROSITE" id="PS50132"/>
    </source>
</evidence>
<dbReference type="InterPro" id="IPR036305">
    <property type="entry name" value="RGS_sf"/>
</dbReference>
<dbReference type="EC" id="2.7.11.-" evidence="11"/>
<dbReference type="Gene3D" id="3.30.200.20">
    <property type="entry name" value="Phosphorylase Kinase, domain 1"/>
    <property type="match status" value="2"/>
</dbReference>
<dbReference type="InterPro" id="IPR011009">
    <property type="entry name" value="Kinase-like_dom_sf"/>
</dbReference>
<dbReference type="InterPro" id="IPR000719">
    <property type="entry name" value="Prot_kinase_dom"/>
</dbReference>
<evidence type="ECO:0000256" key="8">
    <source>
        <dbReference type="ARBA" id="ARBA00022840"/>
    </source>
</evidence>
<dbReference type="SMART" id="SM00315">
    <property type="entry name" value="RGS"/>
    <property type="match status" value="1"/>
</dbReference>
<evidence type="ECO:0000256" key="4">
    <source>
        <dbReference type="ARBA" id="ARBA00022553"/>
    </source>
</evidence>
<keyword evidence="6 10" id="KW-0547">Nucleotide-binding</keyword>
<organism evidence="15">
    <name type="scientific">Lutzomyia longipalpis</name>
    <name type="common">Sand fly</name>
    <dbReference type="NCBI Taxonomy" id="7200"/>
    <lineage>
        <taxon>Eukaryota</taxon>
        <taxon>Metazoa</taxon>
        <taxon>Ecdysozoa</taxon>
        <taxon>Arthropoda</taxon>
        <taxon>Hexapoda</taxon>
        <taxon>Insecta</taxon>
        <taxon>Pterygota</taxon>
        <taxon>Neoptera</taxon>
        <taxon>Endopterygota</taxon>
        <taxon>Diptera</taxon>
        <taxon>Nematocera</taxon>
        <taxon>Psychodoidea</taxon>
        <taxon>Psychodidae</taxon>
        <taxon>Lutzomyia</taxon>
        <taxon>Lutzomyia</taxon>
    </lineage>
</organism>
<dbReference type="PROSITE" id="PS51285">
    <property type="entry name" value="AGC_KINASE_CTER"/>
    <property type="match status" value="2"/>
</dbReference>
<evidence type="ECO:0000259" key="12">
    <source>
        <dbReference type="PROSITE" id="PS50011"/>
    </source>
</evidence>
<dbReference type="InterPro" id="IPR000961">
    <property type="entry name" value="AGC-kinase_C"/>
</dbReference>
<evidence type="ECO:0000256" key="10">
    <source>
        <dbReference type="PROSITE-ProRule" id="PRU10141"/>
    </source>
</evidence>
<dbReference type="CDD" id="cd05605">
    <property type="entry name" value="STKc_GRK4_like"/>
    <property type="match status" value="1"/>
</dbReference>
<dbReference type="InterPro" id="IPR000239">
    <property type="entry name" value="GPCR_kinase"/>
</dbReference>
<dbReference type="SMART" id="SM00133">
    <property type="entry name" value="S_TK_X"/>
    <property type="match status" value="2"/>
</dbReference>
<dbReference type="VEuPathDB" id="VectorBase:LLONM1_007430"/>
<dbReference type="Pfam" id="PF00069">
    <property type="entry name" value="Pkinase"/>
    <property type="match status" value="1"/>
</dbReference>
<dbReference type="GO" id="GO:0004703">
    <property type="term" value="F:G protein-coupled receptor kinase activity"/>
    <property type="evidence" value="ECO:0007669"/>
    <property type="project" value="UniProtKB-EC"/>
</dbReference>
<feature type="binding site" evidence="10">
    <location>
        <position position="287"/>
    </location>
    <ligand>
        <name>ATP</name>
        <dbReference type="ChEBI" id="CHEBI:30616"/>
    </ligand>
</feature>
<keyword evidence="15" id="KW-0675">Receptor</keyword>
<feature type="domain" description="Protein kinase" evidence="12">
    <location>
        <begin position="249"/>
        <end position="514"/>
    </location>
</feature>
<feature type="domain" description="RGS" evidence="13">
    <location>
        <begin position="59"/>
        <end position="234"/>
    </location>
</feature>
<keyword evidence="4" id="KW-0597">Phosphoprotein</keyword>
<dbReference type="FunFam" id="1.10.510.10:FF:000074">
    <property type="entry name" value="G protein-coupled receptor kinase"/>
    <property type="match status" value="1"/>
</dbReference>
<feature type="domain" description="AGC-kinase C-terminal" evidence="14">
    <location>
        <begin position="671"/>
        <end position="736"/>
    </location>
</feature>
<dbReference type="Gene3D" id="1.10.510.10">
    <property type="entry name" value="Transferase(Phosphotransferase) domain 1"/>
    <property type="match status" value="2"/>
</dbReference>
<sequence length="781" mass="89494">MELENIVANTVYLKAREGGSDSNKGKSKKWRKILQFPHISQCIQIKSKIDVSYNYVIDQQPIGRILFRSFCEHKRPLYFRYIAFLDYVVRYELEYDEHRTEIAKEIGKRFLGICFDDDTDGGTQQTGPPATEPTDTTPEIGECKSVADEEEQVQIAVEPSSECPGDVDEMPKIFVNGGELVLDVLNVDLINTVREKINCASKELFEPCVTAVKAFLAGEPFREFEKSMYFHRFLQWKWLEAQPVTYKTFRMYRVLGKGGFGEVCACQVRATGKMYACKKLEKKRIKKRKGESMVLIEKQILQKINSRFVVNLAYAYETKDALCLVLTIMNGGDLKFHIYNMGGEPGFELPRARFYGAEVVCGLEHLHQQGIVYRDCKPENILLDDHGHVRISDLGLAVEIPEGEMVRGRVGTVGYMAPEVIDNDKYAFSPDWFSFGCLLYEMIEGQAPFRARKEKVKREEVDRRVKEDAEKYSHKFSDDAKSLCQQLLMKSVKARLGCRNGRYGAREVKLHPFFNIINWKRLEAGMVDPPFVPDPHAVYAKDVLDIEQFSTVKGVNIDASDENFYTKFNTGSVPISWQSEMIETECFRELNVFAPNEKPTPDLILNAPPTIEKSSCFPFRRKEDAEKYSHKFSDDAKSLCQQLLMKSVKARLGCRNGRYGAREVKLHPFFNIINWKRLEAGMVDPPFVPDPHAVYAKDVLDIEQFSTVKGVNIDASDENFYTKFNTGSVPISWQSEMIETECFRELNVFAPNEKPTPDLILNAPPTIEKSSCFPFRRKVRR</sequence>
<dbReference type="GO" id="GO:0005737">
    <property type="term" value="C:cytoplasm"/>
    <property type="evidence" value="ECO:0007669"/>
    <property type="project" value="TreeGrafter"/>
</dbReference>
<reference evidence="15" key="1">
    <citation type="journal article" date="2020" name="BMC">
        <title>Leishmania infection induces a limited differential gene expression in the sand fly midgut.</title>
        <authorList>
            <person name="Coutinho-Abreu I.V."/>
            <person name="Serafim T.D."/>
            <person name="Meneses C."/>
            <person name="Kamhawi S."/>
            <person name="Oliveira F."/>
            <person name="Valenzuela J.G."/>
        </authorList>
    </citation>
    <scope>NUCLEOTIDE SEQUENCE</scope>
    <source>
        <strain evidence="15">Jacobina</strain>
        <tissue evidence="15">Midgut</tissue>
    </source>
</reference>
<evidence type="ECO:0000256" key="11">
    <source>
        <dbReference type="RuleBase" id="RU000308"/>
    </source>
</evidence>
<dbReference type="SUPFAM" id="SSF56112">
    <property type="entry name" value="Protein kinase-like (PK-like)"/>
    <property type="match status" value="2"/>
</dbReference>
<dbReference type="Pfam" id="PF00615">
    <property type="entry name" value="RGS"/>
    <property type="match status" value="1"/>
</dbReference>
<dbReference type="SUPFAM" id="SSF48097">
    <property type="entry name" value="Regulator of G-protein signaling, RGS"/>
    <property type="match status" value="1"/>
</dbReference>
<accession>A0A7G3AHU9</accession>
<comment type="similarity">
    <text evidence="2 11">Belongs to the protein kinase superfamily. AGC Ser/Thr protein kinase family. GPRK subfamily.</text>
</comment>
<dbReference type="PROSITE" id="PS50132">
    <property type="entry name" value="RGS"/>
    <property type="match status" value="1"/>
</dbReference>
<keyword evidence="8 10" id="KW-0067">ATP-binding</keyword>
<feature type="domain" description="AGC-kinase C-terminal" evidence="14">
    <location>
        <begin position="515"/>
        <end position="580"/>
    </location>
</feature>
<protein>
    <recommendedName>
        <fullName evidence="11">G protein-coupled receptor kinase</fullName>
        <ecNumber evidence="11">2.7.11.-</ecNumber>
    </recommendedName>
</protein>
<dbReference type="GO" id="GO:0005524">
    <property type="term" value="F:ATP binding"/>
    <property type="evidence" value="ECO:0007669"/>
    <property type="project" value="UniProtKB-UniRule"/>
</dbReference>
<keyword evidence="5 11" id="KW-0808">Transferase</keyword>
<evidence type="ECO:0000256" key="1">
    <source>
        <dbReference type="ARBA" id="ARBA00001256"/>
    </source>
</evidence>
<keyword evidence="3 11" id="KW-0723">Serine/threonine-protein kinase</keyword>
<evidence type="ECO:0000256" key="6">
    <source>
        <dbReference type="ARBA" id="ARBA00022741"/>
    </source>
</evidence>
<dbReference type="Gene3D" id="1.10.167.10">
    <property type="entry name" value="Regulator of G-protein Signalling 4, domain 2"/>
    <property type="match status" value="2"/>
</dbReference>
<proteinExistence type="inferred from homology"/>
<name>A0A7G3AHU9_LUTLO</name>
<dbReference type="PANTHER" id="PTHR24355:SF28">
    <property type="entry name" value="G PROTEIN-COUPLED RECEPTOR KINASE 2"/>
    <property type="match status" value="1"/>
</dbReference>
<dbReference type="InterPro" id="IPR017441">
    <property type="entry name" value="Protein_kinase_ATP_BS"/>
</dbReference>
<dbReference type="EMBL" id="GITU01003182">
    <property type="protein sequence ID" value="MBC1171885.1"/>
    <property type="molecule type" value="Transcribed_RNA"/>
</dbReference>
<evidence type="ECO:0000256" key="9">
    <source>
        <dbReference type="PIRSR" id="PIRSR600239-51"/>
    </source>
</evidence>
<dbReference type="InterPro" id="IPR016137">
    <property type="entry name" value="RGS"/>
</dbReference>
<dbReference type="GO" id="GO:0007165">
    <property type="term" value="P:signal transduction"/>
    <property type="evidence" value="ECO:0007669"/>
    <property type="project" value="InterPro"/>
</dbReference>
<evidence type="ECO:0000256" key="2">
    <source>
        <dbReference type="ARBA" id="ARBA00009793"/>
    </source>
</evidence>
<dbReference type="PROSITE" id="PS00107">
    <property type="entry name" value="PROTEIN_KINASE_ATP"/>
    <property type="match status" value="1"/>
</dbReference>
<dbReference type="PROSITE" id="PS50011">
    <property type="entry name" value="PROTEIN_KINASE_DOM"/>
    <property type="match status" value="1"/>
</dbReference>
<evidence type="ECO:0000313" key="15">
    <source>
        <dbReference type="EMBL" id="MBC1171885.1"/>
    </source>
</evidence>
<dbReference type="VEuPathDB" id="VectorBase:LLONM1_006378"/>